<feature type="region of interest" description="Disordered" evidence="7">
    <location>
        <begin position="389"/>
        <end position="424"/>
    </location>
</feature>
<evidence type="ECO:0000256" key="7">
    <source>
        <dbReference type="SAM" id="MobiDB-lite"/>
    </source>
</evidence>
<dbReference type="Pfam" id="PF00447">
    <property type="entry name" value="HSF_DNA-bind"/>
    <property type="match status" value="2"/>
</dbReference>
<evidence type="ECO:0000259" key="8">
    <source>
        <dbReference type="SMART" id="SM00415"/>
    </source>
</evidence>
<feature type="region of interest" description="Disordered" evidence="7">
    <location>
        <begin position="116"/>
        <end position="138"/>
    </location>
</feature>
<dbReference type="SUPFAM" id="SSF46785">
    <property type="entry name" value="Winged helix' DNA-binding domain"/>
    <property type="match status" value="2"/>
</dbReference>
<feature type="compositionally biased region" description="Pro residues" evidence="7">
    <location>
        <begin position="411"/>
        <end position="421"/>
    </location>
</feature>
<organism evidence="9 10">
    <name type="scientific">Cylindrotheca closterium</name>
    <dbReference type="NCBI Taxonomy" id="2856"/>
    <lineage>
        <taxon>Eukaryota</taxon>
        <taxon>Sar</taxon>
        <taxon>Stramenopiles</taxon>
        <taxon>Ochrophyta</taxon>
        <taxon>Bacillariophyta</taxon>
        <taxon>Bacillariophyceae</taxon>
        <taxon>Bacillariophycidae</taxon>
        <taxon>Bacillariales</taxon>
        <taxon>Bacillariaceae</taxon>
        <taxon>Cylindrotheca</taxon>
    </lineage>
</organism>
<dbReference type="GO" id="GO:0043565">
    <property type="term" value="F:sequence-specific DNA binding"/>
    <property type="evidence" value="ECO:0007669"/>
    <property type="project" value="InterPro"/>
</dbReference>
<evidence type="ECO:0000313" key="10">
    <source>
        <dbReference type="Proteomes" id="UP001295423"/>
    </source>
</evidence>
<feature type="region of interest" description="Disordered" evidence="7">
    <location>
        <begin position="663"/>
        <end position="684"/>
    </location>
</feature>
<keyword evidence="4" id="KW-0342">GTP-binding</keyword>
<evidence type="ECO:0000256" key="3">
    <source>
        <dbReference type="ARBA" id="ARBA00023125"/>
    </source>
</evidence>
<dbReference type="GO" id="GO:0003700">
    <property type="term" value="F:DNA-binding transcription factor activity"/>
    <property type="evidence" value="ECO:0007669"/>
    <property type="project" value="InterPro"/>
</dbReference>
<evidence type="ECO:0000313" key="9">
    <source>
        <dbReference type="EMBL" id="CAJ1946054.1"/>
    </source>
</evidence>
<dbReference type="InterPro" id="IPR011719">
    <property type="entry name" value="CHP02058"/>
</dbReference>
<keyword evidence="5" id="KW-0539">Nucleus</keyword>
<keyword evidence="10" id="KW-1185">Reference proteome</keyword>
<dbReference type="EMBL" id="CAKOGP040001557">
    <property type="protein sequence ID" value="CAJ1946054.1"/>
    <property type="molecule type" value="Genomic_DNA"/>
</dbReference>
<evidence type="ECO:0000256" key="2">
    <source>
        <dbReference type="ARBA" id="ARBA00022741"/>
    </source>
</evidence>
<dbReference type="PRINTS" id="PR00056">
    <property type="entry name" value="HSFDOMAIN"/>
</dbReference>
<comment type="caution">
    <text evidence="9">The sequence shown here is derived from an EMBL/GenBank/DDBJ whole genome shotgun (WGS) entry which is preliminary data.</text>
</comment>
<feature type="region of interest" description="Disordered" evidence="7">
    <location>
        <begin position="293"/>
        <end position="370"/>
    </location>
</feature>
<protein>
    <recommendedName>
        <fullName evidence="8">HSF-type DNA-binding domain-containing protein</fullName>
    </recommendedName>
</protein>
<evidence type="ECO:0000256" key="5">
    <source>
        <dbReference type="ARBA" id="ARBA00023242"/>
    </source>
</evidence>
<name>A0AAD2CUB0_9STRA</name>
<dbReference type="Pfam" id="PF09585">
    <property type="entry name" value="Lin0512_fam"/>
    <property type="match status" value="1"/>
</dbReference>
<dbReference type="InterPro" id="IPR037103">
    <property type="entry name" value="Tubulin/FtsZ-like_C"/>
</dbReference>
<feature type="region of interest" description="Disordered" evidence="7">
    <location>
        <begin position="41"/>
        <end position="66"/>
    </location>
</feature>
<feature type="domain" description="HSF-type DNA-binding" evidence="8">
    <location>
        <begin position="529"/>
        <end position="627"/>
    </location>
</feature>
<dbReference type="InterPro" id="IPR036388">
    <property type="entry name" value="WH-like_DNA-bd_sf"/>
</dbReference>
<dbReference type="Gene3D" id="3.30.1330.20">
    <property type="entry name" value="Tubulin/FtsZ, C-terminal domain"/>
    <property type="match status" value="1"/>
</dbReference>
<dbReference type="InterPro" id="IPR000232">
    <property type="entry name" value="HSF_DNA-bd"/>
</dbReference>
<gene>
    <name evidence="9" type="ORF">CYCCA115_LOCUS10195</name>
</gene>
<dbReference type="Gene3D" id="1.10.10.10">
    <property type="entry name" value="Winged helix-like DNA-binding domain superfamily/Winged helix DNA-binding domain"/>
    <property type="match status" value="2"/>
</dbReference>
<feature type="compositionally biased region" description="Polar residues" evidence="7">
    <location>
        <begin position="672"/>
        <end position="683"/>
    </location>
</feature>
<dbReference type="PANTHER" id="PTHR10015">
    <property type="entry name" value="HEAT SHOCK TRANSCRIPTION FACTOR"/>
    <property type="match status" value="1"/>
</dbReference>
<reference evidence="9" key="1">
    <citation type="submission" date="2023-08" db="EMBL/GenBank/DDBJ databases">
        <authorList>
            <person name="Audoor S."/>
            <person name="Bilcke G."/>
        </authorList>
    </citation>
    <scope>NUCLEOTIDE SEQUENCE</scope>
</reference>
<sequence>MDVDARTQETAAALLGVAMKRHQAPPPAASAAEAPHNINDSLQRWGTRDGTSASSAPSVSSPAPAVGVASVPQASAPTAGLMNGANPVAAPAVPRAPPSSHTAGAFVTPQPSHIHMPQHASAESAAASTSSVPLHTRQAQQVQTAPNGGADANTVLSMSSIGFGIDSSAHASWGNATEAASRALQDAMERSTLRLPMTMPAQHLLQIKVQLGVPPKQPNSTEPMNVDLSRLTSILPRAIPVLPIRVDVGGLFMRGETQGSPSICTAVACITLQSRAPLSMSEQPVARAFHSVPAQPAHPQNPWTNIEVHPSTATAPTTTDPAASKFVKAPSPAASSGSADIPHAPASISSAAPAISPPPQNPSGPATAALAQASPLSCMPSASPSVVMPLTGEPRVPNGILPPSETINAGGPPPPPPPPPRNVRRNTSIEMLAMISEEIRLAGDKNGSTTELTPNEDGIYIGLDGQPMVMGEDGQLRNGNYNYKKLPPGVTTKNNRRLFVKHSYRDHSSEKPLPEEKDLTGVGSSTRTPNAAFPLKLHETLTQIENDGHDDIIGWMPHGRSFKIHKQKEFAEIILPRYFVMTKKSSFLRQLNLYGFNRFSAGPDQGSYYHEKFLRGMKFLCRRMTRQKVNGNRIRSAGNPDEEPVLSSYPQCPDVGSTIKSPSGTMLAASPSAPNGTSYSPQRSDGMYVDNPSISQDFNGTGTSSSSFDSTVVSFPLQLQRMLDKLEADGNTGIISWLSHGRAFIIHDPDAFAAKIMPLYFHQSNFSYFQRQLQLYRFQQFTSGPDTGAYFHSNFQRGMPHLCARVARLPRGSMGGASGIPNAEPNLYAVDSLPAIERGSIVNAPSGKVDLMMDDGNVMQTEAI</sequence>
<feature type="compositionally biased region" description="Low complexity" evidence="7">
    <location>
        <begin position="120"/>
        <end position="131"/>
    </location>
</feature>
<dbReference type="AlphaFoldDB" id="A0AAD2CUB0"/>
<feature type="domain" description="HSF-type DNA-binding" evidence="8">
    <location>
        <begin position="711"/>
        <end position="809"/>
    </location>
</feature>
<dbReference type="InterPro" id="IPR036390">
    <property type="entry name" value="WH_DNA-bd_sf"/>
</dbReference>
<evidence type="ECO:0000256" key="4">
    <source>
        <dbReference type="ARBA" id="ARBA00023134"/>
    </source>
</evidence>
<dbReference type="Proteomes" id="UP001295423">
    <property type="component" value="Unassembled WGS sequence"/>
</dbReference>
<dbReference type="PANTHER" id="PTHR10015:SF206">
    <property type="entry name" value="HSF-TYPE DNA-BINDING DOMAIN-CONTAINING PROTEIN"/>
    <property type="match status" value="1"/>
</dbReference>
<comment type="subcellular location">
    <subcellularLocation>
        <location evidence="1">Nucleus</location>
    </subcellularLocation>
</comment>
<feature type="compositionally biased region" description="Low complexity" evidence="7">
    <location>
        <begin position="52"/>
        <end position="66"/>
    </location>
</feature>
<dbReference type="GO" id="GO:0005634">
    <property type="term" value="C:nucleus"/>
    <property type="evidence" value="ECO:0007669"/>
    <property type="project" value="UniProtKB-SubCell"/>
</dbReference>
<dbReference type="FunFam" id="1.10.10.10:FF:000479">
    <property type="entry name" value="Predicted protein"/>
    <property type="match status" value="2"/>
</dbReference>
<proteinExistence type="inferred from homology"/>
<dbReference type="SMART" id="SM00415">
    <property type="entry name" value="HSF"/>
    <property type="match status" value="2"/>
</dbReference>
<evidence type="ECO:0000256" key="1">
    <source>
        <dbReference type="ARBA" id="ARBA00004123"/>
    </source>
</evidence>
<feature type="region of interest" description="Disordered" evidence="7">
    <location>
        <begin position="505"/>
        <end position="526"/>
    </location>
</feature>
<dbReference type="GO" id="GO:0005525">
    <property type="term" value="F:GTP binding"/>
    <property type="evidence" value="ECO:0007669"/>
    <property type="project" value="UniProtKB-KW"/>
</dbReference>
<keyword evidence="2" id="KW-0547">Nucleotide-binding</keyword>
<keyword evidence="3" id="KW-0238">DNA-binding</keyword>
<evidence type="ECO:0000256" key="6">
    <source>
        <dbReference type="RuleBase" id="RU004020"/>
    </source>
</evidence>
<comment type="similarity">
    <text evidence="6">Belongs to the HSF family.</text>
</comment>
<accession>A0AAD2CUB0</accession>
<feature type="compositionally biased region" description="Basic and acidic residues" evidence="7">
    <location>
        <begin position="505"/>
        <end position="519"/>
    </location>
</feature>
<feature type="compositionally biased region" description="Low complexity" evidence="7">
    <location>
        <begin position="310"/>
        <end position="354"/>
    </location>
</feature>